<feature type="domain" description="SET" evidence="1">
    <location>
        <begin position="4"/>
        <end position="81"/>
    </location>
</feature>
<evidence type="ECO:0000259" key="1">
    <source>
        <dbReference type="Pfam" id="PF21549"/>
    </source>
</evidence>
<dbReference type="Gene3D" id="2.170.270.10">
    <property type="entry name" value="SET domain"/>
    <property type="match status" value="1"/>
</dbReference>
<proteinExistence type="predicted"/>
<gene>
    <name evidence="2" type="ORF">MG293_005501</name>
</gene>
<comment type="caution">
    <text evidence="2">The sequence shown here is derived from an EMBL/GenBank/DDBJ whole genome shotgun (WGS) entry which is preliminary data.</text>
</comment>
<dbReference type="AlphaFoldDB" id="A0AAD4UJM6"/>
<dbReference type="Proteomes" id="UP001214576">
    <property type="component" value="Unassembled WGS sequence"/>
</dbReference>
<accession>A0AAD4UJM6</accession>
<name>A0AAD4UJM6_OVIAM</name>
<dbReference type="InterPro" id="IPR001214">
    <property type="entry name" value="SET_dom"/>
</dbReference>
<dbReference type="Gene3D" id="2.140.10.30">
    <property type="entry name" value="Dipeptidylpeptidase IV, N-terminal domain"/>
    <property type="match status" value="1"/>
</dbReference>
<sequence>METRLIRKITKGRNCYEYVDGKDTCLANWVRYVNCAQHYEEENLVTLQYHGQIFYQTCQVVMLGCELLVWYGDVYGEELGIKCDSRGKSELAAGREVKIVHLFLSRSTLLRGQIRKELNVNGCFASRVGSFSWQCLSCDLVDNYTYFSTSFSPSTDFSLLKCEGGQEQPTLHSWSQDSRDGSWRTPMCMHLHMPTCTDKDADLSFVWKMNGTDLAWPWCLTPFQKLNRWIAEDLAFIRILINPLFLELSLVIQNIRSLGILPFLS</sequence>
<dbReference type="Pfam" id="PF21549">
    <property type="entry name" value="PRDM2_PR"/>
    <property type="match status" value="1"/>
</dbReference>
<organism evidence="2 3">
    <name type="scientific">Ovis ammon polii</name>
    <dbReference type="NCBI Taxonomy" id="230172"/>
    <lineage>
        <taxon>Eukaryota</taxon>
        <taxon>Metazoa</taxon>
        <taxon>Chordata</taxon>
        <taxon>Craniata</taxon>
        <taxon>Vertebrata</taxon>
        <taxon>Euteleostomi</taxon>
        <taxon>Mammalia</taxon>
        <taxon>Eutheria</taxon>
        <taxon>Laurasiatheria</taxon>
        <taxon>Artiodactyla</taxon>
        <taxon>Ruminantia</taxon>
        <taxon>Pecora</taxon>
        <taxon>Bovidae</taxon>
        <taxon>Caprinae</taxon>
        <taxon>Ovis</taxon>
    </lineage>
</organism>
<dbReference type="InterPro" id="IPR046341">
    <property type="entry name" value="SET_dom_sf"/>
</dbReference>
<reference evidence="2" key="1">
    <citation type="submission" date="2022-03" db="EMBL/GenBank/DDBJ databases">
        <title>Genomic analyses of argali, domestic sheep and their hybrids provide insights into chromosomal evolution, heterosis and genetic basis of agronomic traits.</title>
        <authorList>
            <person name="Li M."/>
        </authorList>
    </citation>
    <scope>NUCLEOTIDE SEQUENCE</scope>
    <source>
        <strain evidence="2">CAU-MHL-2022a</strain>
        <tissue evidence="2">Skin</tissue>
    </source>
</reference>
<evidence type="ECO:0000313" key="3">
    <source>
        <dbReference type="Proteomes" id="UP001214576"/>
    </source>
</evidence>
<dbReference type="EMBL" id="JAKZEL010000003">
    <property type="protein sequence ID" value="KAI4545235.1"/>
    <property type="molecule type" value="Genomic_DNA"/>
</dbReference>
<protein>
    <recommendedName>
        <fullName evidence="1">SET domain-containing protein</fullName>
    </recommendedName>
</protein>
<evidence type="ECO:0000313" key="2">
    <source>
        <dbReference type="EMBL" id="KAI4545235.1"/>
    </source>
</evidence>
<keyword evidence="3" id="KW-1185">Reference proteome</keyword>